<evidence type="ECO:0000256" key="1">
    <source>
        <dbReference type="ARBA" id="ARBA00022679"/>
    </source>
</evidence>
<dbReference type="InterPro" id="IPR000182">
    <property type="entry name" value="GNAT_dom"/>
</dbReference>
<dbReference type="PROSITE" id="PS51186">
    <property type="entry name" value="GNAT"/>
    <property type="match status" value="1"/>
</dbReference>
<protein>
    <submittedName>
        <fullName evidence="4">GNAT family N-acetyltransferase</fullName>
        <ecNumber evidence="4">2.3.-.-</ecNumber>
    </submittedName>
</protein>
<evidence type="ECO:0000313" key="5">
    <source>
        <dbReference type="Proteomes" id="UP001597283"/>
    </source>
</evidence>
<organism evidence="4 5">
    <name type="scientific">Sphingomonas floccifaciens</name>
    <dbReference type="NCBI Taxonomy" id="1844115"/>
    <lineage>
        <taxon>Bacteria</taxon>
        <taxon>Pseudomonadati</taxon>
        <taxon>Pseudomonadota</taxon>
        <taxon>Alphaproteobacteria</taxon>
        <taxon>Sphingomonadales</taxon>
        <taxon>Sphingomonadaceae</taxon>
        <taxon>Sphingomonas</taxon>
    </lineage>
</organism>
<evidence type="ECO:0000259" key="3">
    <source>
        <dbReference type="PROSITE" id="PS51186"/>
    </source>
</evidence>
<dbReference type="Pfam" id="PF00583">
    <property type="entry name" value="Acetyltransf_1"/>
    <property type="match status" value="1"/>
</dbReference>
<dbReference type="Proteomes" id="UP001597283">
    <property type="component" value="Unassembled WGS sequence"/>
</dbReference>
<gene>
    <name evidence="4" type="ORF">ACFSC3_14535</name>
</gene>
<dbReference type="PANTHER" id="PTHR43877">
    <property type="entry name" value="AMINOALKYLPHOSPHONATE N-ACETYLTRANSFERASE-RELATED-RELATED"/>
    <property type="match status" value="1"/>
</dbReference>
<dbReference type="GO" id="GO:0016746">
    <property type="term" value="F:acyltransferase activity"/>
    <property type="evidence" value="ECO:0007669"/>
    <property type="project" value="UniProtKB-KW"/>
</dbReference>
<dbReference type="CDD" id="cd04301">
    <property type="entry name" value="NAT_SF"/>
    <property type="match status" value="1"/>
</dbReference>
<evidence type="ECO:0000256" key="2">
    <source>
        <dbReference type="ARBA" id="ARBA00023315"/>
    </source>
</evidence>
<name>A0ABW4NJH1_9SPHN</name>
<accession>A0ABW4NJH1</accession>
<keyword evidence="5" id="KW-1185">Reference proteome</keyword>
<feature type="domain" description="N-acetyltransferase" evidence="3">
    <location>
        <begin position="3"/>
        <end position="155"/>
    </location>
</feature>
<keyword evidence="1 4" id="KW-0808">Transferase</keyword>
<dbReference type="EMBL" id="JBHUFC010000006">
    <property type="protein sequence ID" value="MFD1788780.1"/>
    <property type="molecule type" value="Genomic_DNA"/>
</dbReference>
<proteinExistence type="predicted"/>
<dbReference type="PANTHER" id="PTHR43877:SF2">
    <property type="entry name" value="AMINOALKYLPHOSPHONATE N-ACETYLTRANSFERASE-RELATED"/>
    <property type="match status" value="1"/>
</dbReference>
<dbReference type="SUPFAM" id="SSF55729">
    <property type="entry name" value="Acyl-CoA N-acyltransferases (Nat)"/>
    <property type="match status" value="1"/>
</dbReference>
<dbReference type="EC" id="2.3.-.-" evidence="4"/>
<comment type="caution">
    <text evidence="4">The sequence shown here is derived from an EMBL/GenBank/DDBJ whole genome shotgun (WGS) entry which is preliminary data.</text>
</comment>
<keyword evidence="2 4" id="KW-0012">Acyltransferase</keyword>
<dbReference type="Gene3D" id="3.40.630.30">
    <property type="match status" value="1"/>
</dbReference>
<reference evidence="5" key="1">
    <citation type="journal article" date="2019" name="Int. J. Syst. Evol. Microbiol.">
        <title>The Global Catalogue of Microorganisms (GCM) 10K type strain sequencing project: providing services to taxonomists for standard genome sequencing and annotation.</title>
        <authorList>
            <consortium name="The Broad Institute Genomics Platform"/>
            <consortium name="The Broad Institute Genome Sequencing Center for Infectious Disease"/>
            <person name="Wu L."/>
            <person name="Ma J."/>
        </authorList>
    </citation>
    <scope>NUCLEOTIDE SEQUENCE [LARGE SCALE GENOMIC DNA]</scope>
    <source>
        <strain evidence="5">Q85</strain>
    </source>
</reference>
<dbReference type="InterPro" id="IPR050832">
    <property type="entry name" value="Bact_Acetyltransf"/>
</dbReference>
<sequence length="155" mass="17009">MTLAIRPATLADVPAIVALMADDFNGATREDPSLPIDPAYETAFHQIAADPNQTLVVAEQNGRIVGTLQVTLIPGLSFKGALRGQIEAVRVASDLRGQGLGKQLIDWAVEHCRAAGCRFVQLTSQLNRPDAHRFYERLGWEQSHLGFKLHFEGQH</sequence>
<dbReference type="InterPro" id="IPR016181">
    <property type="entry name" value="Acyl_CoA_acyltransferase"/>
</dbReference>
<dbReference type="RefSeq" id="WP_380941159.1">
    <property type="nucleotide sequence ID" value="NZ_JBHUFC010000006.1"/>
</dbReference>
<evidence type="ECO:0000313" key="4">
    <source>
        <dbReference type="EMBL" id="MFD1788780.1"/>
    </source>
</evidence>